<protein>
    <submittedName>
        <fullName evidence="1">DUF2180 family protein</fullName>
    </submittedName>
</protein>
<reference evidence="2" key="1">
    <citation type="journal article" date="2019" name="Int. J. Syst. Evol. Microbiol.">
        <title>The Global Catalogue of Microorganisms (GCM) 10K type strain sequencing project: providing services to taxonomists for standard genome sequencing and annotation.</title>
        <authorList>
            <consortium name="The Broad Institute Genomics Platform"/>
            <consortium name="The Broad Institute Genome Sequencing Center for Infectious Disease"/>
            <person name="Wu L."/>
            <person name="Ma J."/>
        </authorList>
    </citation>
    <scope>NUCLEOTIDE SEQUENCE [LARGE SCALE GENOMIC DNA]</scope>
    <source>
        <strain evidence="2">CGMCC 1.12859</strain>
    </source>
</reference>
<name>A0ABW2G7X4_9ACTN</name>
<dbReference type="Pfam" id="PF09947">
    <property type="entry name" value="DUF2180"/>
    <property type="match status" value="1"/>
</dbReference>
<gene>
    <name evidence="1" type="ORF">ACFQMG_32470</name>
</gene>
<sequence>MECYDCSTAGRTRTAVAVCHHCGAGLCGDHVRVVADAVHHLSGTGASTAPQPARRMACRTCAPAEALG</sequence>
<keyword evidence="2" id="KW-1185">Reference proteome</keyword>
<proteinExistence type="predicted"/>
<organism evidence="1 2">
    <name type="scientific">Kitasatospora paranensis</name>
    <dbReference type="NCBI Taxonomy" id="258053"/>
    <lineage>
        <taxon>Bacteria</taxon>
        <taxon>Bacillati</taxon>
        <taxon>Actinomycetota</taxon>
        <taxon>Actinomycetes</taxon>
        <taxon>Kitasatosporales</taxon>
        <taxon>Streptomycetaceae</taxon>
        <taxon>Kitasatospora</taxon>
    </lineage>
</organism>
<dbReference type="RefSeq" id="WP_100892017.1">
    <property type="nucleotide sequence ID" value="NZ_BAABKV010000001.1"/>
</dbReference>
<dbReference type="Proteomes" id="UP001596435">
    <property type="component" value="Unassembled WGS sequence"/>
</dbReference>
<dbReference type="InterPro" id="IPR017211">
    <property type="entry name" value="UCP037465_Znf"/>
</dbReference>
<accession>A0ABW2G7X4</accession>
<comment type="caution">
    <text evidence="1">The sequence shown here is derived from an EMBL/GenBank/DDBJ whole genome shotgun (WGS) entry which is preliminary data.</text>
</comment>
<evidence type="ECO:0000313" key="2">
    <source>
        <dbReference type="Proteomes" id="UP001596435"/>
    </source>
</evidence>
<dbReference type="EMBL" id="JBHTAJ010000095">
    <property type="protein sequence ID" value="MFC7184277.1"/>
    <property type="molecule type" value="Genomic_DNA"/>
</dbReference>
<evidence type="ECO:0000313" key="1">
    <source>
        <dbReference type="EMBL" id="MFC7184277.1"/>
    </source>
</evidence>